<dbReference type="SMART" id="SM00312">
    <property type="entry name" value="PX"/>
    <property type="match status" value="1"/>
</dbReference>
<dbReference type="Pfam" id="PF00787">
    <property type="entry name" value="PX"/>
    <property type="match status" value="1"/>
</dbReference>
<dbReference type="InterPro" id="IPR036871">
    <property type="entry name" value="PX_dom_sf"/>
</dbReference>
<dbReference type="InterPro" id="IPR036869">
    <property type="entry name" value="J_dom_sf"/>
</dbReference>
<dbReference type="Proteomes" id="UP000332933">
    <property type="component" value="Unassembled WGS sequence"/>
</dbReference>
<evidence type="ECO:0000259" key="3">
    <source>
        <dbReference type="PROSITE" id="PS50195"/>
    </source>
</evidence>
<dbReference type="SUPFAM" id="SSF64268">
    <property type="entry name" value="PX domain"/>
    <property type="match status" value="1"/>
</dbReference>
<dbReference type="InterPro" id="IPR036020">
    <property type="entry name" value="WW_dom_sf"/>
</dbReference>
<dbReference type="PANTHER" id="PTHR46757">
    <property type="entry name" value="SORTING NEXIN-RELATED"/>
    <property type="match status" value="1"/>
</dbReference>
<dbReference type="InterPro" id="IPR001202">
    <property type="entry name" value="WW_dom"/>
</dbReference>
<dbReference type="SUPFAM" id="SSF46565">
    <property type="entry name" value="Chaperone J-domain"/>
    <property type="match status" value="1"/>
</dbReference>
<evidence type="ECO:0000313" key="6">
    <source>
        <dbReference type="Proteomes" id="UP000332933"/>
    </source>
</evidence>
<name>A0A485LQN0_9STRA</name>
<dbReference type="InterPro" id="IPR044279">
    <property type="entry name" value="SNX2A/B"/>
</dbReference>
<keyword evidence="6" id="KW-1185">Reference proteome</keyword>
<evidence type="ECO:0000313" key="5">
    <source>
        <dbReference type="EMBL" id="VFU01182.1"/>
    </source>
</evidence>
<dbReference type="SUPFAM" id="SSF51045">
    <property type="entry name" value="WW domain"/>
    <property type="match status" value="1"/>
</dbReference>
<dbReference type="PROSITE" id="PS01159">
    <property type="entry name" value="WW_DOMAIN_1"/>
    <property type="match status" value="1"/>
</dbReference>
<reference evidence="5 6" key="1">
    <citation type="submission" date="2019-03" db="EMBL/GenBank/DDBJ databases">
        <authorList>
            <person name="Gaulin E."/>
            <person name="Dumas B."/>
        </authorList>
    </citation>
    <scope>NUCLEOTIDE SEQUENCE [LARGE SCALE GENOMIC DNA]</scope>
    <source>
        <strain evidence="5">CBS 568.67</strain>
    </source>
</reference>
<dbReference type="PROSITE" id="PS50020">
    <property type="entry name" value="WW_DOMAIN_2"/>
    <property type="match status" value="1"/>
</dbReference>
<feature type="compositionally biased region" description="Basic and acidic residues" evidence="1">
    <location>
        <begin position="109"/>
        <end position="131"/>
    </location>
</feature>
<sequence>MDSSIAQARALGRVEGRAEALEEVAALHAEIAALHGRIEDILLARDEQTKELMSNVYKEIKATFKQCAIESVTPKQAVDLCKPCLRRVAEQHLGPSTARSSSMPASRVVHRESSDDTVDSHPLMDDSDSHLHPPTASHHHRQATVPPLNRQSSWNDPMPTESHPLMDTSSNLQDEAAPLSAAPPTIDVELDSPQNVVISGCEKIGSGHLAYMVYCIELHDEGTVLCRVKRRYRDFVWLSDRLAATYLHACIPTLPPKNALQSRFNPTFTDKRKRILERWLQHIHLHYALGLSAAMRAFFHDAVLSMDGLPPPLLGLEPPAFKPPFRRRSPSNDKRVDQTFKQLQEPLPQLQRRLQAVSKRSDALVRAQGDLGGAVESMRQHLYQVHAFEWAQDAHVSPWEAWRQAAPLVIQFQKETAQVWDVYIHEPFAFQHDHVLPRFERQVTDVGKDMTASKVEKTLLEWDELQYVRAKTLVASLLHAATSLQDKHKHMRDEWCQLKQQVQVDAGDERRRREEEGSLPFVHPTLDRPLKPQSSLGGAAIDEDGIVDNDDDAANEARTLFGEAGKAATLFGNMSSSEDDDESPPLVHQSSRDWDKYIARMRRKQKSKAEAVAEQKQAAQAAAEEATRKVKKRPQSLNWPVKRSSHLRLDERVKQQSSFSVVSPPGGGGGGIHRSASTSDCSDPTDLHMPEPLPPQPVRTTSVPAVATNWIPVQTPSGQEYYYHKVTRATRWTKPEDHVIASIEERIQAQHDATARRLQERQQWHEDHRLEQEKEAEEADVHRRAIDLQVTAWASQHKDVVGMLNGLHDIFPFKDTAACHVALDGGGTTPSPSAVKKAYMKAVRQLHPDKLLPAEFSLRQRMLGQHLFSTLTSAYEKYQATCEA</sequence>
<dbReference type="PANTHER" id="PTHR46757:SF2">
    <property type="entry name" value="OS05G0346100 PROTEIN"/>
    <property type="match status" value="1"/>
</dbReference>
<gene>
    <name evidence="5" type="primary">Aste57867_24543</name>
    <name evidence="4" type="ORF">As57867_024466</name>
    <name evidence="5" type="ORF">ASTE57867_24543</name>
</gene>
<accession>A0A485LQN0</accession>
<organism evidence="5 6">
    <name type="scientific">Aphanomyces stellatus</name>
    <dbReference type="NCBI Taxonomy" id="120398"/>
    <lineage>
        <taxon>Eukaryota</taxon>
        <taxon>Sar</taxon>
        <taxon>Stramenopiles</taxon>
        <taxon>Oomycota</taxon>
        <taxon>Saprolegniomycetes</taxon>
        <taxon>Saprolegniales</taxon>
        <taxon>Verrucalvaceae</taxon>
        <taxon>Aphanomyces</taxon>
    </lineage>
</organism>
<dbReference type="EMBL" id="CAADRA010007431">
    <property type="protein sequence ID" value="VFU01182.1"/>
    <property type="molecule type" value="Genomic_DNA"/>
</dbReference>
<dbReference type="CDD" id="cd06093">
    <property type="entry name" value="PX_domain"/>
    <property type="match status" value="1"/>
</dbReference>
<protein>
    <submittedName>
        <fullName evidence="5">Aste57867_24543 protein</fullName>
    </submittedName>
</protein>
<reference evidence="4" key="2">
    <citation type="submission" date="2019-06" db="EMBL/GenBank/DDBJ databases">
        <title>Genomics analysis of Aphanomyces spp. identifies a new class of oomycete effector associated with host adaptation.</title>
        <authorList>
            <person name="Gaulin E."/>
        </authorList>
    </citation>
    <scope>NUCLEOTIDE SEQUENCE</scope>
    <source>
        <strain evidence="4">CBS 578.67</strain>
    </source>
</reference>
<dbReference type="GO" id="GO:0035091">
    <property type="term" value="F:phosphatidylinositol binding"/>
    <property type="evidence" value="ECO:0007669"/>
    <property type="project" value="InterPro"/>
</dbReference>
<evidence type="ECO:0000313" key="4">
    <source>
        <dbReference type="EMBL" id="KAF0683419.1"/>
    </source>
</evidence>
<dbReference type="OrthoDB" id="271164at2759"/>
<dbReference type="Gene3D" id="2.20.70.10">
    <property type="match status" value="1"/>
</dbReference>
<dbReference type="Gene3D" id="1.10.287.110">
    <property type="entry name" value="DnaJ domain"/>
    <property type="match status" value="1"/>
</dbReference>
<dbReference type="CDD" id="cd00201">
    <property type="entry name" value="WW"/>
    <property type="match status" value="1"/>
</dbReference>
<dbReference type="SMART" id="SM00456">
    <property type="entry name" value="WW"/>
    <property type="match status" value="1"/>
</dbReference>
<dbReference type="EMBL" id="VJMH01007405">
    <property type="protein sequence ID" value="KAF0683419.1"/>
    <property type="molecule type" value="Genomic_DNA"/>
</dbReference>
<feature type="domain" description="PX" evidence="3">
    <location>
        <begin position="192"/>
        <end position="306"/>
    </location>
</feature>
<feature type="region of interest" description="Disordered" evidence="1">
    <location>
        <begin position="93"/>
        <end position="177"/>
    </location>
</feature>
<feature type="region of interest" description="Disordered" evidence="1">
    <location>
        <begin position="651"/>
        <end position="690"/>
    </location>
</feature>
<feature type="region of interest" description="Disordered" evidence="1">
    <location>
        <begin position="506"/>
        <end position="530"/>
    </location>
</feature>
<evidence type="ECO:0000256" key="1">
    <source>
        <dbReference type="SAM" id="MobiDB-lite"/>
    </source>
</evidence>
<dbReference type="InterPro" id="IPR001683">
    <property type="entry name" value="PX_dom"/>
</dbReference>
<feature type="domain" description="WW" evidence="2">
    <location>
        <begin position="704"/>
        <end position="737"/>
    </location>
</feature>
<dbReference type="Pfam" id="PF00397">
    <property type="entry name" value="WW"/>
    <property type="match status" value="1"/>
</dbReference>
<dbReference type="Gene3D" id="3.30.1520.10">
    <property type="entry name" value="Phox-like domain"/>
    <property type="match status" value="1"/>
</dbReference>
<dbReference type="PROSITE" id="PS50195">
    <property type="entry name" value="PX"/>
    <property type="match status" value="1"/>
</dbReference>
<feature type="compositionally biased region" description="Basic and acidic residues" evidence="1">
    <location>
        <begin position="507"/>
        <end position="516"/>
    </location>
</feature>
<proteinExistence type="predicted"/>
<evidence type="ECO:0000259" key="2">
    <source>
        <dbReference type="PROSITE" id="PS50020"/>
    </source>
</evidence>
<dbReference type="AlphaFoldDB" id="A0A485LQN0"/>